<organism evidence="4 5">
    <name type="scientific">Hymenolepis diminuta</name>
    <name type="common">Rat tapeworm</name>
    <dbReference type="NCBI Taxonomy" id="6216"/>
    <lineage>
        <taxon>Eukaryota</taxon>
        <taxon>Metazoa</taxon>
        <taxon>Spiralia</taxon>
        <taxon>Lophotrochozoa</taxon>
        <taxon>Platyhelminthes</taxon>
        <taxon>Cestoda</taxon>
        <taxon>Eucestoda</taxon>
        <taxon>Cyclophyllidea</taxon>
        <taxon>Hymenolepididae</taxon>
        <taxon>Hymenolepis</taxon>
    </lineage>
</organism>
<gene>
    <name evidence="4" type="ORF">WMSIL1_LOCUS6513</name>
</gene>
<evidence type="ECO:0000256" key="3">
    <source>
        <dbReference type="ARBA" id="ARBA00022525"/>
    </source>
</evidence>
<proteinExistence type="inferred from homology"/>
<evidence type="ECO:0000313" key="4">
    <source>
        <dbReference type="EMBL" id="VUZ46865.1"/>
    </source>
</evidence>
<dbReference type="InterPro" id="IPR001955">
    <property type="entry name" value="Pancreatic_hormone-like"/>
</dbReference>
<comment type="similarity">
    <text evidence="2">Belongs to the NPY family.</text>
</comment>
<comment type="subcellular location">
    <subcellularLocation>
        <location evidence="1">Secreted</location>
    </subcellularLocation>
</comment>
<protein>
    <recommendedName>
        <fullName evidence="6">Neuropeptide F</fullName>
    </recommendedName>
</protein>
<dbReference type="AlphaFoldDB" id="A0A564YHX9"/>
<accession>A0A564YHX9</accession>
<dbReference type="Proteomes" id="UP000321570">
    <property type="component" value="Unassembled WGS sequence"/>
</dbReference>
<keyword evidence="3" id="KW-0964">Secreted</keyword>
<evidence type="ECO:0000256" key="2">
    <source>
        <dbReference type="ARBA" id="ARBA00010022"/>
    </source>
</evidence>
<name>A0A564YHX9_HYMDI</name>
<evidence type="ECO:0000256" key="1">
    <source>
        <dbReference type="ARBA" id="ARBA00004613"/>
    </source>
</evidence>
<evidence type="ECO:0008006" key="6">
    <source>
        <dbReference type="Google" id="ProtNLM"/>
    </source>
</evidence>
<dbReference type="PROSITE" id="PS50276">
    <property type="entry name" value="PANCREATIC_HORMONE_2"/>
    <property type="match status" value="1"/>
</dbReference>
<evidence type="ECO:0000313" key="5">
    <source>
        <dbReference type="Proteomes" id="UP000321570"/>
    </source>
</evidence>
<keyword evidence="5" id="KW-1185">Reference proteome</keyword>
<reference evidence="4 5" key="1">
    <citation type="submission" date="2019-07" db="EMBL/GenBank/DDBJ databases">
        <authorList>
            <person name="Jastrzebski P J."/>
            <person name="Paukszto L."/>
            <person name="Jastrzebski P J."/>
        </authorList>
    </citation>
    <scope>NUCLEOTIDE SEQUENCE [LARGE SCALE GENOMIC DNA]</scope>
    <source>
        <strain evidence="4 5">WMS-il1</strain>
    </source>
</reference>
<dbReference type="GO" id="GO:0005179">
    <property type="term" value="F:hormone activity"/>
    <property type="evidence" value="ECO:0007669"/>
    <property type="project" value="InterPro"/>
</dbReference>
<dbReference type="GO" id="GO:0005576">
    <property type="term" value="C:extracellular region"/>
    <property type="evidence" value="ECO:0007669"/>
    <property type="project" value="UniProtKB-SubCell"/>
</dbReference>
<sequence length="84" mass="10241">MMNHVRLIDRRYSWFKVLCFAILMATLVLRAESRYMRSDTNNLFPTKEEISMDRKPVFRNVQELRRYLEQLDEWLAITGRPRFG</sequence>
<dbReference type="Pfam" id="PF00159">
    <property type="entry name" value="Hormone_3"/>
    <property type="match status" value="1"/>
</dbReference>
<dbReference type="EMBL" id="CABIJS010000222">
    <property type="protein sequence ID" value="VUZ46865.1"/>
    <property type="molecule type" value="Genomic_DNA"/>
</dbReference>